<reference evidence="2" key="2">
    <citation type="submission" date="2020-04" db="EMBL/GenBank/DDBJ databases">
        <authorList>
            <consortium name="NCBI Genome Project"/>
        </authorList>
    </citation>
    <scope>NUCLEOTIDE SEQUENCE</scope>
    <source>
        <strain evidence="2">CBS 342.82</strain>
    </source>
</reference>
<reference evidence="2" key="1">
    <citation type="submission" date="2020-01" db="EMBL/GenBank/DDBJ databases">
        <authorList>
            <consortium name="DOE Joint Genome Institute"/>
            <person name="Haridas S."/>
            <person name="Albert R."/>
            <person name="Binder M."/>
            <person name="Bloem J."/>
            <person name="Labutti K."/>
            <person name="Salamov A."/>
            <person name="Andreopoulos B."/>
            <person name="Baker S.E."/>
            <person name="Barry K."/>
            <person name="Bills G."/>
            <person name="Bluhm B.H."/>
            <person name="Cannon C."/>
            <person name="Castanera R."/>
            <person name="Culley D.E."/>
            <person name="Daum C."/>
            <person name="Ezra D."/>
            <person name="Gonzalez J.B."/>
            <person name="Henrissat B."/>
            <person name="Kuo A."/>
            <person name="Liang C."/>
            <person name="Lipzen A."/>
            <person name="Lutzoni F."/>
            <person name="Magnuson J."/>
            <person name="Mondo S."/>
            <person name="Nolan M."/>
            <person name="Ohm R."/>
            <person name="Pangilinan J."/>
            <person name="Park H.-J."/>
            <person name="Ramirez L."/>
            <person name="Alfaro M."/>
            <person name="Sun H."/>
            <person name="Tritt A."/>
            <person name="Yoshinaga Y."/>
            <person name="Zwiers L.-H."/>
            <person name="Turgeon B.G."/>
            <person name="Goodwin S.B."/>
            <person name="Spatafora J.W."/>
            <person name="Crous P.W."/>
            <person name="Grigoriev I.V."/>
        </authorList>
    </citation>
    <scope>NUCLEOTIDE SEQUENCE</scope>
    <source>
        <strain evidence="2">CBS 342.82</strain>
    </source>
</reference>
<accession>A0A6J3M044</accession>
<dbReference type="RefSeq" id="XP_033458334.1">
    <property type="nucleotide sequence ID" value="XM_033603318.1"/>
</dbReference>
<sequence>MFRYLKECSGVDNRRKIVDILNQKSSWLVAMRTVVTHAPSSYVAHTELHDLLGNATVQMVEATEIDRIDAMYTLAEEYELGNGVYPLQNLVRPSANELEAELQSLITKKNRILPGQSLKSKLQPAIIFRLCPSSCNRPGGKHYRPRR</sequence>
<proteinExistence type="predicted"/>
<dbReference type="GeneID" id="54361118"/>
<dbReference type="OrthoDB" id="3473305at2759"/>
<reference evidence="2" key="3">
    <citation type="submission" date="2025-08" db="UniProtKB">
        <authorList>
            <consortium name="RefSeq"/>
        </authorList>
    </citation>
    <scope>IDENTIFICATION</scope>
    <source>
        <strain evidence="2">CBS 342.82</strain>
    </source>
</reference>
<protein>
    <submittedName>
        <fullName evidence="2">Uncharacterized protein</fullName>
    </submittedName>
</protein>
<dbReference type="Proteomes" id="UP000504637">
    <property type="component" value="Unplaced"/>
</dbReference>
<gene>
    <name evidence="2" type="ORF">K489DRAFT_372213</name>
</gene>
<organism evidence="2">
    <name type="scientific">Dissoconium aciculare CBS 342.82</name>
    <dbReference type="NCBI Taxonomy" id="1314786"/>
    <lineage>
        <taxon>Eukaryota</taxon>
        <taxon>Fungi</taxon>
        <taxon>Dikarya</taxon>
        <taxon>Ascomycota</taxon>
        <taxon>Pezizomycotina</taxon>
        <taxon>Dothideomycetes</taxon>
        <taxon>Dothideomycetidae</taxon>
        <taxon>Mycosphaerellales</taxon>
        <taxon>Dissoconiaceae</taxon>
        <taxon>Dissoconium</taxon>
    </lineage>
</organism>
<keyword evidence="1" id="KW-1185">Reference proteome</keyword>
<name>A0A6J3M044_9PEZI</name>
<evidence type="ECO:0000313" key="2">
    <source>
        <dbReference type="RefSeq" id="XP_033458334.1"/>
    </source>
</evidence>
<evidence type="ECO:0000313" key="1">
    <source>
        <dbReference type="Proteomes" id="UP000504637"/>
    </source>
</evidence>
<dbReference type="AlphaFoldDB" id="A0A6J3M044"/>